<sequence length="169" mass="19604">MKKNLKPMITLTLFIFITSGCLQLSNSINTSREARIEYLGDEEFEKVATLGLGSPIKDDFRKYTFDLKVTHSDKIVERDVSFPDNDSWKEAFNSIDSKVRYWFDEGYEQNNKEENTVRFHKEIVFYAKGITEKEVKEALANLEFKINLESENGDITEYEYSPGDISPTD</sequence>
<evidence type="ECO:0000313" key="1">
    <source>
        <dbReference type="EMBL" id="TYS01372.1"/>
    </source>
</evidence>
<organism evidence="1 2">
    <name type="scientific">Rossellomorea vietnamensis</name>
    <dbReference type="NCBI Taxonomy" id="218284"/>
    <lineage>
        <taxon>Bacteria</taxon>
        <taxon>Bacillati</taxon>
        <taxon>Bacillota</taxon>
        <taxon>Bacilli</taxon>
        <taxon>Bacillales</taxon>
        <taxon>Bacillaceae</taxon>
        <taxon>Rossellomorea</taxon>
    </lineage>
</organism>
<proteinExistence type="predicted"/>
<name>A0A5D4MI82_9BACI</name>
<reference evidence="1 2" key="1">
    <citation type="submission" date="2019-08" db="EMBL/GenBank/DDBJ databases">
        <title>Bacillus genomes from the desert of Cuatro Cienegas, Coahuila.</title>
        <authorList>
            <person name="Olmedo-Alvarez G."/>
        </authorList>
    </citation>
    <scope>NUCLEOTIDE SEQUENCE [LARGE SCALE GENOMIC DNA]</scope>
    <source>
        <strain evidence="1 2">CH128b_4D</strain>
    </source>
</reference>
<evidence type="ECO:0000313" key="2">
    <source>
        <dbReference type="Proteomes" id="UP000325182"/>
    </source>
</evidence>
<gene>
    <name evidence="1" type="ORF">FZC84_01555</name>
</gene>
<comment type="caution">
    <text evidence="1">The sequence shown here is derived from an EMBL/GenBank/DDBJ whole genome shotgun (WGS) entry which is preliminary data.</text>
</comment>
<dbReference type="AlphaFoldDB" id="A0A5D4MI82"/>
<accession>A0A5D4MI82</accession>
<dbReference type="Proteomes" id="UP000325182">
    <property type="component" value="Unassembled WGS sequence"/>
</dbReference>
<dbReference type="RefSeq" id="WP_148952720.1">
    <property type="nucleotide sequence ID" value="NZ_VTEG01000001.1"/>
</dbReference>
<dbReference type="EMBL" id="VTEG01000001">
    <property type="protein sequence ID" value="TYS01372.1"/>
    <property type="molecule type" value="Genomic_DNA"/>
</dbReference>
<protein>
    <submittedName>
        <fullName evidence="1">Fructose-bisphosphate aldolase</fullName>
    </submittedName>
</protein>
<dbReference type="PROSITE" id="PS51257">
    <property type="entry name" value="PROKAR_LIPOPROTEIN"/>
    <property type="match status" value="1"/>
</dbReference>